<sequence length="180" mass="21174">MKYLKMNKIIAFSIVFIIGVIAYQLPSYLDRDETKSDYTYRYMSVVQSLELLNNRIKNETKKERLESMDIRYIKNCFRKAEKDIAAYVSTMKPPIDAKSRRIWELLNNDIYSMVLKLNNKIQKQEEISIKNINCLEELAALLDHLISTMKKMDSSKYLLLSQEQILSIRESIQNILSTCN</sequence>
<keyword evidence="2" id="KW-1185">Reference proteome</keyword>
<evidence type="ECO:0000313" key="2">
    <source>
        <dbReference type="Proteomes" id="UP000070456"/>
    </source>
</evidence>
<gene>
    <name evidence="1" type="ORF">AN619_00160</name>
</gene>
<name>A0A140LEP2_9FIRM</name>
<protein>
    <submittedName>
        <fullName evidence="1">Uncharacterized protein</fullName>
    </submittedName>
</protein>
<evidence type="ECO:0000313" key="1">
    <source>
        <dbReference type="EMBL" id="KXG79017.1"/>
    </source>
</evidence>
<proteinExistence type="predicted"/>
<organism evidence="1 2">
    <name type="scientific">Thermotalea metallivorans</name>
    <dbReference type="NCBI Taxonomy" id="520762"/>
    <lineage>
        <taxon>Bacteria</taxon>
        <taxon>Bacillati</taxon>
        <taxon>Bacillota</taxon>
        <taxon>Clostridia</taxon>
        <taxon>Peptostreptococcales</taxon>
        <taxon>Thermotaleaceae</taxon>
        <taxon>Thermotalea</taxon>
    </lineage>
</organism>
<dbReference type="EMBL" id="LOEE01000001">
    <property type="protein sequence ID" value="KXG79017.1"/>
    <property type="molecule type" value="Genomic_DNA"/>
</dbReference>
<comment type="caution">
    <text evidence="1">The sequence shown here is derived from an EMBL/GenBank/DDBJ whole genome shotgun (WGS) entry which is preliminary data.</text>
</comment>
<dbReference type="RefSeq" id="WP_068553839.1">
    <property type="nucleotide sequence ID" value="NZ_LOEE01000001.1"/>
</dbReference>
<reference evidence="1 2" key="1">
    <citation type="submission" date="2015-12" db="EMBL/GenBank/DDBJ databases">
        <title>Draft genome sequence of the thermoanaerobe Thermotalea metallivorans, an isolate from the runoff channel of the Great Artesian Basin, Australia.</title>
        <authorList>
            <person name="Patel B.K."/>
        </authorList>
    </citation>
    <scope>NUCLEOTIDE SEQUENCE [LARGE SCALE GENOMIC DNA]</scope>
    <source>
        <strain evidence="1 2">B2-1</strain>
    </source>
</reference>
<accession>A0A140LEP2</accession>
<dbReference type="AlphaFoldDB" id="A0A140LEP2"/>
<dbReference type="Proteomes" id="UP000070456">
    <property type="component" value="Unassembled WGS sequence"/>
</dbReference>